<evidence type="ECO:0000256" key="3">
    <source>
        <dbReference type="ARBA" id="ARBA00023295"/>
    </source>
</evidence>
<feature type="non-terminal residue" evidence="6">
    <location>
        <position position="172"/>
    </location>
</feature>
<comment type="similarity">
    <text evidence="1 4">Belongs to the glycosyl hydrolase 26 family.</text>
</comment>
<feature type="non-terminal residue" evidence="6">
    <location>
        <position position="1"/>
    </location>
</feature>
<reference evidence="6 7" key="1">
    <citation type="journal article" date="2016" name="Front. Microbiol.">
        <title>Genomic Resource of Rice Seed Associated Bacteria.</title>
        <authorList>
            <person name="Midha S."/>
            <person name="Bansal K."/>
            <person name="Sharma S."/>
            <person name="Kumar N."/>
            <person name="Patil P.P."/>
            <person name="Chaudhry V."/>
            <person name="Patil P.B."/>
        </authorList>
    </citation>
    <scope>NUCLEOTIDE SEQUENCE [LARGE SCALE GENOMIC DNA]</scope>
    <source>
        <strain evidence="6 7">NS184</strain>
    </source>
</reference>
<dbReference type="PROSITE" id="PS51764">
    <property type="entry name" value="GH26"/>
    <property type="match status" value="1"/>
</dbReference>
<evidence type="ECO:0000313" key="7">
    <source>
        <dbReference type="Proteomes" id="UP000078252"/>
    </source>
</evidence>
<keyword evidence="2" id="KW-0378">Hydrolase</keyword>
<organism evidence="6 7">
    <name type="scientific">Curtobacterium luteum</name>
    <dbReference type="NCBI Taxonomy" id="33881"/>
    <lineage>
        <taxon>Bacteria</taxon>
        <taxon>Bacillati</taxon>
        <taxon>Actinomycetota</taxon>
        <taxon>Actinomycetes</taxon>
        <taxon>Micrococcales</taxon>
        <taxon>Microbacteriaceae</taxon>
        <taxon>Curtobacterium</taxon>
    </lineage>
</organism>
<dbReference type="Gene3D" id="3.20.20.80">
    <property type="entry name" value="Glycosidases"/>
    <property type="match status" value="1"/>
</dbReference>
<dbReference type="InterPro" id="IPR000805">
    <property type="entry name" value="Glyco_hydro_26"/>
</dbReference>
<dbReference type="Proteomes" id="UP000078252">
    <property type="component" value="Unassembled WGS sequence"/>
</dbReference>
<dbReference type="PANTHER" id="PTHR40079">
    <property type="entry name" value="MANNAN ENDO-1,4-BETA-MANNOSIDASE E-RELATED"/>
    <property type="match status" value="1"/>
</dbReference>
<comment type="caution">
    <text evidence="4">Lacks conserved residue(s) required for the propagation of feature annotation.</text>
</comment>
<gene>
    <name evidence="6" type="ORF">NS184_16640</name>
</gene>
<dbReference type="InterPro" id="IPR017853">
    <property type="entry name" value="GH"/>
</dbReference>
<dbReference type="EMBL" id="LDQC01000137">
    <property type="protein sequence ID" value="KTR02132.1"/>
    <property type="molecule type" value="Genomic_DNA"/>
</dbReference>
<dbReference type="AlphaFoldDB" id="A0A175RHC8"/>
<evidence type="ECO:0000256" key="4">
    <source>
        <dbReference type="PROSITE-ProRule" id="PRU01100"/>
    </source>
</evidence>
<dbReference type="InterPro" id="IPR022790">
    <property type="entry name" value="GH26_dom"/>
</dbReference>
<comment type="caution">
    <text evidence="6">The sequence shown here is derived from an EMBL/GenBank/DDBJ whole genome shotgun (WGS) entry which is preliminary data.</text>
</comment>
<dbReference type="PANTHER" id="PTHR40079:SF4">
    <property type="entry name" value="GH26 DOMAIN-CONTAINING PROTEIN-RELATED"/>
    <property type="match status" value="1"/>
</dbReference>
<evidence type="ECO:0000259" key="5">
    <source>
        <dbReference type="PROSITE" id="PS51764"/>
    </source>
</evidence>
<accession>A0A175RHC8</accession>
<sequence>ERELLRATRAAAAQGAVLVVSLTPDHELSTLTTADARRANRLLEQVHEQYGTKVLVRYAPQMNGTWVSWGQQPTDFTRTFRALAAQVHAGSSDAAMVWAPSYGAGYPFGESAGRLRDLSSTDVEALDTNGDGKLTAADDPYAPYWPGASSVDWVGLSMFSFGKGKATEAAGR</sequence>
<keyword evidence="3" id="KW-0326">Glycosidase</keyword>
<evidence type="ECO:0000256" key="2">
    <source>
        <dbReference type="ARBA" id="ARBA00022801"/>
    </source>
</evidence>
<dbReference type="SUPFAM" id="SSF51445">
    <property type="entry name" value="(Trans)glycosidases"/>
    <property type="match status" value="1"/>
</dbReference>
<evidence type="ECO:0000256" key="1">
    <source>
        <dbReference type="ARBA" id="ARBA00007754"/>
    </source>
</evidence>
<proteinExistence type="inferred from homology"/>
<dbReference type="GO" id="GO:0006080">
    <property type="term" value="P:substituted mannan metabolic process"/>
    <property type="evidence" value="ECO:0007669"/>
    <property type="project" value="InterPro"/>
</dbReference>
<dbReference type="GO" id="GO:0016985">
    <property type="term" value="F:mannan endo-1,4-beta-mannosidase activity"/>
    <property type="evidence" value="ECO:0007669"/>
    <property type="project" value="InterPro"/>
</dbReference>
<name>A0A175RHC8_9MICO</name>
<evidence type="ECO:0000313" key="6">
    <source>
        <dbReference type="EMBL" id="KTR02132.1"/>
    </source>
</evidence>
<feature type="domain" description="GH26" evidence="5">
    <location>
        <begin position="1"/>
        <end position="172"/>
    </location>
</feature>
<protein>
    <recommendedName>
        <fullName evidence="5">GH26 domain-containing protein</fullName>
    </recommendedName>
</protein>